<feature type="transmembrane region" description="Helical" evidence="2">
    <location>
        <begin position="222"/>
        <end position="246"/>
    </location>
</feature>
<sequence>MKLVLFLFFFVMGSLNAEVLSLESGWTFQLEGEINAKPVLVGVPLVDQGYQVPIKGKYRLTIFIPSLPESSQAVYMDRIHSADQTFWNGKIIGSTGSFFPLYYPYWHKVRYYEIPISLLKQGENELVVDIECRETQFRCGVFRSVPIFGSQDQIKDKMVFEDVNQILIAALFFGIFLQQAIGYALNRSSKSGLYLAGTAVFFVGWRLPVLNKIHFLMIHPEILVRLLFFCQFIFPVFIMLFVHTLFDRRITKLAVITFFLDTVLAFFQLFSMDPDSRFYLVYIWYVLLAIKVPILIQLLARNYKKSAEAIVVSLGALVATFFGIADVITDVVTGKNGYLTQYGILTFLFAGVFAIALQSARTRRELRNLNESLEMLVTLRTQELHKQYKLLHDDLVMAAGLQSKLIPPMEFKHRSLSVASIFMPMEKIGGDYFDYYIHEDGSISFLLCDVLGHGIAAALIASMLKVNFLEIAPKEKDPAKFLLELNLKMLPVVEKNYITAVVSHFDLENSIMKYSVMGHPSPFSMNVVSNSLATLGGRGPIMGWKKDVFVETFSKELVSGDRFFFYTDGITESQDKNRELYGELRLKEQLALGLHLPLKELNEKIKKDIRKFAFRLSDDVTYFTIDIK</sequence>
<keyword evidence="2" id="KW-0812">Transmembrane</keyword>
<dbReference type="InterPro" id="IPR008979">
    <property type="entry name" value="Galactose-bd-like_sf"/>
</dbReference>
<feature type="domain" description="PPM-type phosphatase" evidence="3">
    <location>
        <begin position="413"/>
        <end position="627"/>
    </location>
</feature>
<dbReference type="InterPro" id="IPR001932">
    <property type="entry name" value="PPM-type_phosphatase-like_dom"/>
</dbReference>
<dbReference type="AlphaFoldDB" id="A0A4R9JGF6"/>
<evidence type="ECO:0000313" key="4">
    <source>
        <dbReference type="EMBL" id="TGL40831.1"/>
    </source>
</evidence>
<name>A0A4R9JGF6_9LEPT</name>
<dbReference type="InterPro" id="IPR052016">
    <property type="entry name" value="Bact_Sigma-Reg"/>
</dbReference>
<evidence type="ECO:0000256" key="2">
    <source>
        <dbReference type="SAM" id="Phobius"/>
    </source>
</evidence>
<dbReference type="GO" id="GO:0016791">
    <property type="term" value="F:phosphatase activity"/>
    <property type="evidence" value="ECO:0007669"/>
    <property type="project" value="TreeGrafter"/>
</dbReference>
<dbReference type="EMBL" id="RQGA01000009">
    <property type="protein sequence ID" value="TGL40831.1"/>
    <property type="molecule type" value="Genomic_DNA"/>
</dbReference>
<dbReference type="Gene3D" id="2.60.120.260">
    <property type="entry name" value="Galactose-binding domain-like"/>
    <property type="match status" value="1"/>
</dbReference>
<comment type="caution">
    <text evidence="4">The sequence shown here is derived from an EMBL/GenBank/DDBJ whole genome shotgun (WGS) entry which is preliminary data.</text>
</comment>
<dbReference type="SUPFAM" id="SSF49785">
    <property type="entry name" value="Galactose-binding domain-like"/>
    <property type="match status" value="1"/>
</dbReference>
<keyword evidence="5" id="KW-1185">Reference proteome</keyword>
<protein>
    <submittedName>
        <fullName evidence="4">Serine/threonine-protein phosphatase</fullName>
    </submittedName>
</protein>
<keyword evidence="2" id="KW-1133">Transmembrane helix</keyword>
<evidence type="ECO:0000259" key="3">
    <source>
        <dbReference type="SMART" id="SM00331"/>
    </source>
</evidence>
<dbReference type="PANTHER" id="PTHR43156:SF2">
    <property type="entry name" value="STAGE II SPORULATION PROTEIN E"/>
    <property type="match status" value="1"/>
</dbReference>
<feature type="transmembrane region" description="Helical" evidence="2">
    <location>
        <begin position="282"/>
        <end position="300"/>
    </location>
</feature>
<organism evidence="4 5">
    <name type="scientific">Leptospira perdikensis</name>
    <dbReference type="NCBI Taxonomy" id="2484948"/>
    <lineage>
        <taxon>Bacteria</taxon>
        <taxon>Pseudomonadati</taxon>
        <taxon>Spirochaetota</taxon>
        <taxon>Spirochaetia</taxon>
        <taxon>Leptospirales</taxon>
        <taxon>Leptospiraceae</taxon>
        <taxon>Leptospira</taxon>
    </lineage>
</organism>
<dbReference type="PANTHER" id="PTHR43156">
    <property type="entry name" value="STAGE II SPORULATION PROTEIN E-RELATED"/>
    <property type="match status" value="1"/>
</dbReference>
<proteinExistence type="predicted"/>
<accession>A0A4R9JGF6</accession>
<feature type="transmembrane region" description="Helical" evidence="2">
    <location>
        <begin position="166"/>
        <end position="185"/>
    </location>
</feature>
<dbReference type="InterPro" id="IPR036457">
    <property type="entry name" value="PPM-type-like_dom_sf"/>
</dbReference>
<dbReference type="RefSeq" id="WP_135578396.1">
    <property type="nucleotide sequence ID" value="NZ_RQGA01000009.1"/>
</dbReference>
<feature type="transmembrane region" description="Helical" evidence="2">
    <location>
        <begin position="307"/>
        <end position="325"/>
    </location>
</feature>
<reference evidence="4" key="1">
    <citation type="journal article" date="2019" name="PLoS Negl. Trop. Dis.">
        <title>Revisiting the worldwide diversity of Leptospira species in the environment.</title>
        <authorList>
            <person name="Vincent A.T."/>
            <person name="Schiettekatte O."/>
            <person name="Bourhy P."/>
            <person name="Veyrier F.J."/>
            <person name="Picardeau M."/>
        </authorList>
    </citation>
    <scope>NUCLEOTIDE SEQUENCE [LARGE SCALE GENOMIC DNA]</scope>
    <source>
        <strain evidence="4">201702692</strain>
    </source>
</reference>
<feature type="transmembrane region" description="Helical" evidence="2">
    <location>
        <begin position="192"/>
        <end position="210"/>
    </location>
</feature>
<dbReference type="Gene3D" id="3.60.40.10">
    <property type="entry name" value="PPM-type phosphatase domain"/>
    <property type="match status" value="1"/>
</dbReference>
<dbReference type="SMART" id="SM00331">
    <property type="entry name" value="PP2C_SIG"/>
    <property type="match status" value="1"/>
</dbReference>
<keyword evidence="1" id="KW-0378">Hydrolase</keyword>
<evidence type="ECO:0000313" key="5">
    <source>
        <dbReference type="Proteomes" id="UP000298125"/>
    </source>
</evidence>
<feature type="transmembrane region" description="Helical" evidence="2">
    <location>
        <begin position="253"/>
        <end position="270"/>
    </location>
</feature>
<dbReference type="OrthoDB" id="9763484at2"/>
<feature type="transmembrane region" description="Helical" evidence="2">
    <location>
        <begin position="337"/>
        <end position="357"/>
    </location>
</feature>
<keyword evidence="2" id="KW-0472">Membrane</keyword>
<dbReference type="Pfam" id="PF07228">
    <property type="entry name" value="SpoIIE"/>
    <property type="match status" value="1"/>
</dbReference>
<evidence type="ECO:0000256" key="1">
    <source>
        <dbReference type="ARBA" id="ARBA00022801"/>
    </source>
</evidence>
<dbReference type="Proteomes" id="UP000298125">
    <property type="component" value="Unassembled WGS sequence"/>
</dbReference>
<gene>
    <name evidence="4" type="ORF">EHQ49_08485</name>
</gene>